<evidence type="ECO:0000313" key="1">
    <source>
        <dbReference type="EMBL" id="KAJ1167738.1"/>
    </source>
</evidence>
<sequence>MRSDLEEVRFRAAFFYYLHVATGSQPRSWAGDRTFARRRLAARFWILLPPRRPLVPVPIRGQGDFTGLFFSFCRQQSDVSGREGE</sequence>
<gene>
    <name evidence="1" type="ORF">NDU88_008127</name>
</gene>
<proteinExistence type="predicted"/>
<reference evidence="1" key="1">
    <citation type="journal article" date="2022" name="bioRxiv">
        <title>Sequencing and chromosome-scale assembly of the giantPleurodeles waltlgenome.</title>
        <authorList>
            <person name="Brown T."/>
            <person name="Elewa A."/>
            <person name="Iarovenko S."/>
            <person name="Subramanian E."/>
            <person name="Araus A.J."/>
            <person name="Petzold A."/>
            <person name="Susuki M."/>
            <person name="Suzuki K.-i.T."/>
            <person name="Hayashi T."/>
            <person name="Toyoda A."/>
            <person name="Oliveira C."/>
            <person name="Osipova E."/>
            <person name="Leigh N.D."/>
            <person name="Simon A."/>
            <person name="Yun M.H."/>
        </authorList>
    </citation>
    <scope>NUCLEOTIDE SEQUENCE</scope>
    <source>
        <strain evidence="1">20211129_DDA</strain>
        <tissue evidence="1">Liver</tissue>
    </source>
</reference>
<name>A0AAV7SUT1_PLEWA</name>
<dbReference type="Proteomes" id="UP001066276">
    <property type="component" value="Chromosome 4_2"/>
</dbReference>
<protein>
    <submittedName>
        <fullName evidence="1">Uncharacterized protein</fullName>
    </submittedName>
</protein>
<evidence type="ECO:0000313" key="2">
    <source>
        <dbReference type="Proteomes" id="UP001066276"/>
    </source>
</evidence>
<dbReference type="EMBL" id="JANPWB010000008">
    <property type="protein sequence ID" value="KAJ1167738.1"/>
    <property type="molecule type" value="Genomic_DNA"/>
</dbReference>
<keyword evidence="2" id="KW-1185">Reference proteome</keyword>
<comment type="caution">
    <text evidence="1">The sequence shown here is derived from an EMBL/GenBank/DDBJ whole genome shotgun (WGS) entry which is preliminary data.</text>
</comment>
<accession>A0AAV7SUT1</accession>
<dbReference type="AlphaFoldDB" id="A0AAV7SUT1"/>
<organism evidence="1 2">
    <name type="scientific">Pleurodeles waltl</name>
    <name type="common">Iberian ribbed newt</name>
    <dbReference type="NCBI Taxonomy" id="8319"/>
    <lineage>
        <taxon>Eukaryota</taxon>
        <taxon>Metazoa</taxon>
        <taxon>Chordata</taxon>
        <taxon>Craniata</taxon>
        <taxon>Vertebrata</taxon>
        <taxon>Euteleostomi</taxon>
        <taxon>Amphibia</taxon>
        <taxon>Batrachia</taxon>
        <taxon>Caudata</taxon>
        <taxon>Salamandroidea</taxon>
        <taxon>Salamandridae</taxon>
        <taxon>Pleurodelinae</taxon>
        <taxon>Pleurodeles</taxon>
    </lineage>
</organism>